<evidence type="ECO:0000313" key="2">
    <source>
        <dbReference type="Proteomes" id="UP001196413"/>
    </source>
</evidence>
<comment type="caution">
    <text evidence="1">The sequence shown here is derived from an EMBL/GenBank/DDBJ whole genome shotgun (WGS) entry which is preliminary data.</text>
</comment>
<accession>A0AAD5R867</accession>
<protein>
    <submittedName>
        <fullName evidence="1">Uncharacterized protein</fullName>
    </submittedName>
</protein>
<sequence length="64" mass="7193">MPGEVIAGGCEFGVSGNLEIYLHDGPQLHLCGILIFKRMNPLIYNKCTEIEEMLILKQEDIKCI</sequence>
<dbReference type="AlphaFoldDB" id="A0AAD5R867"/>
<dbReference type="Proteomes" id="UP001196413">
    <property type="component" value="Unassembled WGS sequence"/>
</dbReference>
<dbReference type="EMBL" id="JAHQIW010006774">
    <property type="protein sequence ID" value="KAJ1370379.1"/>
    <property type="molecule type" value="Genomic_DNA"/>
</dbReference>
<organism evidence="1 2">
    <name type="scientific">Parelaphostrongylus tenuis</name>
    <name type="common">Meningeal worm</name>
    <dbReference type="NCBI Taxonomy" id="148309"/>
    <lineage>
        <taxon>Eukaryota</taxon>
        <taxon>Metazoa</taxon>
        <taxon>Ecdysozoa</taxon>
        <taxon>Nematoda</taxon>
        <taxon>Chromadorea</taxon>
        <taxon>Rhabditida</taxon>
        <taxon>Rhabditina</taxon>
        <taxon>Rhabditomorpha</taxon>
        <taxon>Strongyloidea</taxon>
        <taxon>Metastrongylidae</taxon>
        <taxon>Parelaphostrongylus</taxon>
    </lineage>
</organism>
<gene>
    <name evidence="1" type="ORF">KIN20_032091</name>
</gene>
<name>A0AAD5R867_PARTN</name>
<proteinExistence type="predicted"/>
<keyword evidence="2" id="KW-1185">Reference proteome</keyword>
<evidence type="ECO:0000313" key="1">
    <source>
        <dbReference type="EMBL" id="KAJ1370379.1"/>
    </source>
</evidence>
<reference evidence="1" key="1">
    <citation type="submission" date="2021-06" db="EMBL/GenBank/DDBJ databases">
        <title>Parelaphostrongylus tenuis whole genome reference sequence.</title>
        <authorList>
            <person name="Garwood T.J."/>
            <person name="Larsen P.A."/>
            <person name="Fountain-Jones N.M."/>
            <person name="Garbe J.R."/>
            <person name="Macchietto M.G."/>
            <person name="Kania S.A."/>
            <person name="Gerhold R.W."/>
            <person name="Richards J.E."/>
            <person name="Wolf T.M."/>
        </authorList>
    </citation>
    <scope>NUCLEOTIDE SEQUENCE</scope>
    <source>
        <strain evidence="1">MNPRO001-30</strain>
        <tissue evidence="1">Meninges</tissue>
    </source>
</reference>